<keyword evidence="1" id="KW-1185">Reference proteome</keyword>
<evidence type="ECO:0000313" key="2">
    <source>
        <dbReference type="RefSeq" id="XP_029650030.1"/>
    </source>
</evidence>
<dbReference type="PANTHER" id="PTHR43146:SF1">
    <property type="entry name" value="CANCER-RELATED NUCLEOSIDE-TRIPHOSPHATASE"/>
    <property type="match status" value="1"/>
</dbReference>
<dbReference type="AlphaFoldDB" id="A0A6P7TIZ7"/>
<name>A0A6P7TIZ7_9MOLL</name>
<dbReference type="SMART" id="SM00382">
    <property type="entry name" value="AAA"/>
    <property type="match status" value="1"/>
</dbReference>
<dbReference type="InterPro" id="IPR004948">
    <property type="entry name" value="Nuc-triphosphatase_THEP1"/>
</dbReference>
<organism evidence="1 2">
    <name type="scientific">Octopus sinensis</name>
    <name type="common">East Asian common octopus</name>
    <dbReference type="NCBI Taxonomy" id="2607531"/>
    <lineage>
        <taxon>Eukaryota</taxon>
        <taxon>Metazoa</taxon>
        <taxon>Spiralia</taxon>
        <taxon>Lophotrochozoa</taxon>
        <taxon>Mollusca</taxon>
        <taxon>Cephalopoda</taxon>
        <taxon>Coleoidea</taxon>
        <taxon>Octopodiformes</taxon>
        <taxon>Octopoda</taxon>
        <taxon>Incirrata</taxon>
        <taxon>Octopodidae</taxon>
        <taxon>Octopus</taxon>
    </lineage>
</organism>
<dbReference type="GO" id="GO:0005524">
    <property type="term" value="F:ATP binding"/>
    <property type="evidence" value="ECO:0007669"/>
    <property type="project" value="UniProtKB-KW"/>
</dbReference>
<dbReference type="KEGG" id="osn:115223537"/>
<dbReference type="InterPro" id="IPR027417">
    <property type="entry name" value="P-loop_NTPase"/>
</dbReference>
<dbReference type="InterPro" id="IPR003593">
    <property type="entry name" value="AAA+_ATPase"/>
</dbReference>
<dbReference type="RefSeq" id="XP_029650030.1">
    <property type="nucleotide sequence ID" value="XM_029794170.2"/>
</dbReference>
<proteinExistence type="predicted"/>
<dbReference type="Gene3D" id="3.40.50.300">
    <property type="entry name" value="P-loop containing nucleotide triphosphate hydrolases"/>
    <property type="match status" value="1"/>
</dbReference>
<dbReference type="GO" id="GO:0017111">
    <property type="term" value="F:ribonucleoside triphosphate phosphatase activity"/>
    <property type="evidence" value="ECO:0007669"/>
    <property type="project" value="InterPro"/>
</dbReference>
<dbReference type="Proteomes" id="UP000515154">
    <property type="component" value="Linkage group LG23"/>
</dbReference>
<accession>A0A6P7TIZ7</accession>
<sequence length="197" mass="22211">MAECEAVESEIRHVLITGARGVGKTTVLQKACEELEKQGFALHGFYREKVRHFGRGKGYDVVSLNKERAKLSRVDDEGGFLNRHDPNRSGRYLVQVEEFEEFVLPLLHASNTGITVIDEIGKLEAYSRGFHQAVLSRLDDPRSKVFATIPARKGRPIPLVEQVRNRTDVKIFTVTKENRHGILSNVLSVMKKIASEN</sequence>
<dbReference type="SUPFAM" id="SSF52540">
    <property type="entry name" value="P-loop containing nucleoside triphosphate hydrolases"/>
    <property type="match status" value="1"/>
</dbReference>
<dbReference type="PANTHER" id="PTHR43146">
    <property type="entry name" value="CANCER-RELATED NUCLEOSIDE-TRIPHOSPHATASE"/>
    <property type="match status" value="1"/>
</dbReference>
<gene>
    <name evidence="2" type="primary">LOC115223537</name>
</gene>
<protein>
    <submittedName>
        <fullName evidence="2">Cancer-related nucleoside-triphosphatase homolog</fullName>
    </submittedName>
</protein>
<reference evidence="2" key="1">
    <citation type="submission" date="2025-08" db="UniProtKB">
        <authorList>
            <consortium name="RefSeq"/>
        </authorList>
    </citation>
    <scope>IDENTIFICATION</scope>
</reference>
<evidence type="ECO:0000313" key="1">
    <source>
        <dbReference type="Proteomes" id="UP000515154"/>
    </source>
</evidence>
<dbReference type="Pfam" id="PF03266">
    <property type="entry name" value="NTPase_1"/>
    <property type="match status" value="1"/>
</dbReference>